<dbReference type="PANTHER" id="PTHR33992">
    <property type="entry name" value="RIBONUCLEASE P PROTEIN COMPONENT"/>
    <property type="match status" value="1"/>
</dbReference>
<evidence type="ECO:0000256" key="7">
    <source>
        <dbReference type="NCBIfam" id="TIGR00188"/>
    </source>
</evidence>
<organism evidence="8 9">
    <name type="scientific">Aedoeadaptatus ivorii</name>
    <dbReference type="NCBI Taxonomy" id="54006"/>
    <lineage>
        <taxon>Bacteria</taxon>
        <taxon>Bacillati</taxon>
        <taxon>Bacillota</taxon>
        <taxon>Tissierellia</taxon>
        <taxon>Tissierellales</taxon>
        <taxon>Peptoniphilaceae</taxon>
        <taxon>Aedoeadaptatus</taxon>
    </lineage>
</organism>
<dbReference type="EC" id="3.1.26.5" evidence="7"/>
<dbReference type="GO" id="GO:0000049">
    <property type="term" value="F:tRNA binding"/>
    <property type="evidence" value="ECO:0007669"/>
    <property type="project" value="InterPro"/>
</dbReference>
<dbReference type="Pfam" id="PF00825">
    <property type="entry name" value="Ribonuclease_P"/>
    <property type="match status" value="1"/>
</dbReference>
<evidence type="ECO:0000256" key="5">
    <source>
        <dbReference type="ARBA" id="ARBA00022801"/>
    </source>
</evidence>
<dbReference type="Proteomes" id="UP000269544">
    <property type="component" value="Chromosome"/>
</dbReference>
<dbReference type="GO" id="GO:0030677">
    <property type="term" value="C:ribonuclease P complex"/>
    <property type="evidence" value="ECO:0007669"/>
    <property type="project" value="TreeGrafter"/>
</dbReference>
<evidence type="ECO:0000313" key="8">
    <source>
        <dbReference type="EMBL" id="VEJ36389.1"/>
    </source>
</evidence>
<name>A0A3S4Y8E5_9FIRM</name>
<dbReference type="PANTHER" id="PTHR33992:SF1">
    <property type="entry name" value="RIBONUCLEASE P PROTEIN COMPONENT"/>
    <property type="match status" value="1"/>
</dbReference>
<dbReference type="InterPro" id="IPR014721">
    <property type="entry name" value="Ribsml_uS5_D2-typ_fold_subgr"/>
</dbReference>
<dbReference type="PROSITE" id="PS00648">
    <property type="entry name" value="RIBONUCLEASE_P"/>
    <property type="match status" value="1"/>
</dbReference>
<evidence type="ECO:0000256" key="3">
    <source>
        <dbReference type="ARBA" id="ARBA00022722"/>
    </source>
</evidence>
<dbReference type="AlphaFoldDB" id="A0A3S4Y8E5"/>
<evidence type="ECO:0000256" key="1">
    <source>
        <dbReference type="ARBA" id="ARBA00002663"/>
    </source>
</evidence>
<gene>
    <name evidence="8" type="primary">rnpA</name>
    <name evidence="8" type="ORF">NCTC13079_01595</name>
</gene>
<keyword evidence="6" id="KW-0694">RNA-binding</keyword>
<dbReference type="InterPro" id="IPR000100">
    <property type="entry name" value="RNase_P"/>
</dbReference>
<dbReference type="InterPro" id="IPR020568">
    <property type="entry name" value="Ribosomal_Su5_D2-typ_SF"/>
</dbReference>
<dbReference type="GO" id="GO:0004526">
    <property type="term" value="F:ribonuclease P activity"/>
    <property type="evidence" value="ECO:0007669"/>
    <property type="project" value="UniProtKB-UniRule"/>
</dbReference>
<dbReference type="EMBL" id="LR134523">
    <property type="protein sequence ID" value="VEJ36389.1"/>
    <property type="molecule type" value="Genomic_DNA"/>
</dbReference>
<evidence type="ECO:0000256" key="2">
    <source>
        <dbReference type="ARBA" id="ARBA00022694"/>
    </source>
</evidence>
<dbReference type="NCBIfam" id="TIGR00188">
    <property type="entry name" value="rnpA"/>
    <property type="match status" value="1"/>
</dbReference>
<comment type="function">
    <text evidence="1">RNaseP catalyzes the removal of the 5'-leader sequence from pre-tRNA to produce the mature 5'-terminus. It can also cleave other RNA substrates such as 4.5S RNA. The protein component plays an auxiliary but essential role in vivo by binding to the 5'-leader sequence and broadening the substrate specificity of the ribozyme.</text>
</comment>
<evidence type="ECO:0000313" key="9">
    <source>
        <dbReference type="Proteomes" id="UP000269544"/>
    </source>
</evidence>
<proteinExistence type="predicted"/>
<protein>
    <recommendedName>
        <fullName evidence="7">Ribonuclease P protein component</fullName>
        <ecNumber evidence="7">3.1.26.5</ecNumber>
    </recommendedName>
</protein>
<evidence type="ECO:0000256" key="6">
    <source>
        <dbReference type="ARBA" id="ARBA00022884"/>
    </source>
</evidence>
<dbReference type="InterPro" id="IPR020539">
    <property type="entry name" value="RNase_P_CS"/>
</dbReference>
<keyword evidence="5 8" id="KW-0378">Hydrolase</keyword>
<dbReference type="GO" id="GO:0042781">
    <property type="term" value="F:3'-tRNA processing endoribonuclease activity"/>
    <property type="evidence" value="ECO:0007669"/>
    <property type="project" value="TreeGrafter"/>
</dbReference>
<evidence type="ECO:0000256" key="4">
    <source>
        <dbReference type="ARBA" id="ARBA00022759"/>
    </source>
</evidence>
<keyword evidence="4" id="KW-0255">Endonuclease</keyword>
<keyword evidence="3" id="KW-0540">Nuclease</keyword>
<keyword evidence="9" id="KW-1185">Reference proteome</keyword>
<keyword evidence="2" id="KW-0819">tRNA processing</keyword>
<dbReference type="SUPFAM" id="SSF54211">
    <property type="entry name" value="Ribosomal protein S5 domain 2-like"/>
    <property type="match status" value="1"/>
</dbReference>
<dbReference type="Gene3D" id="3.30.230.10">
    <property type="match status" value="1"/>
</dbReference>
<reference evidence="8 9" key="1">
    <citation type="submission" date="2018-12" db="EMBL/GenBank/DDBJ databases">
        <authorList>
            <consortium name="Pathogen Informatics"/>
        </authorList>
    </citation>
    <scope>NUCLEOTIDE SEQUENCE [LARGE SCALE GENOMIC DNA]</scope>
    <source>
        <strain evidence="8 9">NCTC13079</strain>
    </source>
</reference>
<accession>A0A3S4Y8E5</accession>
<sequence length="80" mass="9139">MGFSINKKVGKAVVRNLIKRRLRHLYGEIYPRLRPGYDLVLVVKDNVSGLDFRGMQSAFEHIFRVSKLARGGKHREKSGA</sequence>
<dbReference type="KEGG" id="piv:NCTC13079_01595"/>